<name>A0ABN9TJW1_9DINO</name>
<protein>
    <submittedName>
        <fullName evidence="1">Uncharacterized protein</fullName>
    </submittedName>
</protein>
<accession>A0ABN9TJW1</accession>
<keyword evidence="2" id="KW-1185">Reference proteome</keyword>
<evidence type="ECO:0000313" key="1">
    <source>
        <dbReference type="EMBL" id="CAK0846248.1"/>
    </source>
</evidence>
<evidence type="ECO:0000313" key="2">
    <source>
        <dbReference type="Proteomes" id="UP001189429"/>
    </source>
</evidence>
<comment type="caution">
    <text evidence="1">The sequence shown here is derived from an EMBL/GenBank/DDBJ whole genome shotgun (WGS) entry which is preliminary data.</text>
</comment>
<sequence>MMQAAALWGPLRGIPALLLGPPWSSGTRTASIGERLAELEQWAGATTRPFIRRLARLRQGGSSEQGVFVQVVLQGQTWGIRKPAADYLAALVQLVGELRLSPAELEEIESLPLEGEAELIEQMAQAGKHEDRILNLLEFESSSSVLLDALGVLGGAGRGEEACEETEYEELELLRDMEPRRLSWFRGRVAAMWLARKAE</sequence>
<dbReference type="EMBL" id="CAUYUJ010014809">
    <property type="protein sequence ID" value="CAK0846248.1"/>
    <property type="molecule type" value="Genomic_DNA"/>
</dbReference>
<reference evidence="1" key="1">
    <citation type="submission" date="2023-10" db="EMBL/GenBank/DDBJ databases">
        <authorList>
            <person name="Chen Y."/>
            <person name="Shah S."/>
            <person name="Dougan E. K."/>
            <person name="Thang M."/>
            <person name="Chan C."/>
        </authorList>
    </citation>
    <scope>NUCLEOTIDE SEQUENCE [LARGE SCALE GENOMIC DNA]</scope>
</reference>
<dbReference type="Proteomes" id="UP001189429">
    <property type="component" value="Unassembled WGS sequence"/>
</dbReference>
<gene>
    <name evidence="1" type="ORF">PCOR1329_LOCUS39803</name>
</gene>
<proteinExistence type="predicted"/>
<organism evidence="1 2">
    <name type="scientific">Prorocentrum cordatum</name>
    <dbReference type="NCBI Taxonomy" id="2364126"/>
    <lineage>
        <taxon>Eukaryota</taxon>
        <taxon>Sar</taxon>
        <taxon>Alveolata</taxon>
        <taxon>Dinophyceae</taxon>
        <taxon>Prorocentrales</taxon>
        <taxon>Prorocentraceae</taxon>
        <taxon>Prorocentrum</taxon>
    </lineage>
</organism>